<dbReference type="RefSeq" id="XP_011198792.2">
    <property type="nucleotide sequence ID" value="XM_011200490.4"/>
</dbReference>
<sequence length="299" mass="34454">MPPPKQLNLNIEVDVLTAGSAADVVNSILEFLLFQRNQIPFVYNTYKYYVGLWTDEVEGTANGKMETCTQSGQYSSGLHFYQLERQREQALRTKEAISAMRELIRKSFDKNNVRSLRFLFGPTTFTAKEAYTIHIPIDSISRLHSHHQHRIPHARLNQTLISLLTSEDLYGIFSHNLCPTNLYLEMELLCEEGILRDTCSKTELLPKDIYQLPPSCKDIHFHLQHTPFPISNENESLNCCKEIEVFEGVMSLNINDSENRKSDYGCKKPDQLLPTWWEADVLVQGFKEKPIKGLSIWTK</sequence>
<dbReference type="EMBL" id="GAKP01000683">
    <property type="protein sequence ID" value="JAC58269.1"/>
    <property type="molecule type" value="Transcribed_RNA"/>
</dbReference>
<accession>A0A034WUH1</accession>
<dbReference type="KEGG" id="bdr:105222923"/>
<proteinExistence type="predicted"/>
<protein>
    <recommendedName>
        <fullName evidence="2">MAD2L1-binding protein</fullName>
    </recommendedName>
</protein>
<dbReference type="InterPro" id="IPR053729">
    <property type="entry name" value="MAD2L1BP_domain_sf"/>
</dbReference>
<dbReference type="OrthoDB" id="6334764at2759"/>
<reference evidence="1" key="1">
    <citation type="journal article" date="2014" name="BMC Genomics">
        <title>Characterizing the developmental transcriptome of the oriental fruit fly, Bactrocera dorsalis (Diptera: Tephritidae) through comparative genomic analysis with Drosophila melanogaster utilizing modENCODE datasets.</title>
        <authorList>
            <person name="Geib S.M."/>
            <person name="Calla B."/>
            <person name="Hall B."/>
            <person name="Hou S."/>
            <person name="Manoukis N.C."/>
        </authorList>
    </citation>
    <scope>NUCLEOTIDE SEQUENCE</scope>
    <source>
        <strain evidence="1">Punador</strain>
    </source>
</reference>
<dbReference type="AlphaFoldDB" id="A0A034WUH1"/>
<organism evidence="1">
    <name type="scientific">Bactrocera dorsalis</name>
    <name type="common">Oriental fruit fly</name>
    <name type="synonym">Dacus dorsalis</name>
    <dbReference type="NCBI Taxonomy" id="27457"/>
    <lineage>
        <taxon>Eukaryota</taxon>
        <taxon>Metazoa</taxon>
        <taxon>Ecdysozoa</taxon>
        <taxon>Arthropoda</taxon>
        <taxon>Hexapoda</taxon>
        <taxon>Insecta</taxon>
        <taxon>Pterygota</taxon>
        <taxon>Neoptera</taxon>
        <taxon>Endopterygota</taxon>
        <taxon>Diptera</taxon>
        <taxon>Brachycera</taxon>
        <taxon>Muscomorpha</taxon>
        <taxon>Tephritoidea</taxon>
        <taxon>Tephritidae</taxon>
        <taxon>Bactrocera</taxon>
        <taxon>Bactrocera</taxon>
    </lineage>
</organism>
<dbReference type="Gene3D" id="3.30.900.20">
    <property type="match status" value="1"/>
</dbReference>
<dbReference type="InterPro" id="IPR009511">
    <property type="entry name" value="MAD1/Cdc20-bound-Mad2-bd"/>
</dbReference>
<evidence type="ECO:0000313" key="1">
    <source>
        <dbReference type="EMBL" id="JAC58269.1"/>
    </source>
</evidence>
<dbReference type="GeneID" id="105222923"/>
<dbReference type="PANTHER" id="PTHR15681:SF1">
    <property type="entry name" value="MAD2L1-BINDING PROTEIN"/>
    <property type="match status" value="1"/>
</dbReference>
<evidence type="ECO:0008006" key="2">
    <source>
        <dbReference type="Google" id="ProtNLM"/>
    </source>
</evidence>
<name>A0A034WUH1_BACDO</name>
<dbReference type="PANTHER" id="PTHR15681">
    <property type="entry name" value="MAD2L1-BINDING PROTEIN"/>
    <property type="match status" value="1"/>
</dbReference>
<dbReference type="GO" id="GO:0007096">
    <property type="term" value="P:regulation of exit from mitosis"/>
    <property type="evidence" value="ECO:0007669"/>
    <property type="project" value="InterPro"/>
</dbReference>
<dbReference type="GO" id="GO:0005634">
    <property type="term" value="C:nucleus"/>
    <property type="evidence" value="ECO:0007669"/>
    <property type="project" value="InterPro"/>
</dbReference>